<dbReference type="InterPro" id="IPR052519">
    <property type="entry name" value="Euk-type_GlcNAc_Kinase"/>
</dbReference>
<protein>
    <submittedName>
        <fullName evidence="1">ATPase</fullName>
    </submittedName>
</protein>
<dbReference type="PANTHER" id="PTHR43190:SF3">
    <property type="entry name" value="N-ACETYL-D-GLUCOSAMINE KINASE"/>
    <property type="match status" value="1"/>
</dbReference>
<sequence>MILIADSGATKTDWYAGDNPENGQLIETKGINPFHLKEEEVFRIIREQLVAQLANADTCTAVYFYGAGCIPEKTGIIRRSLEHFFPRADIHIYTDLLGAARAVCGKQPGIACILGTGSNSCLYDGEQITDSISPLGYILGDEGSGAYIGKRFIADCLKRQLPREIADDFCREYKLTPADILDRVYRQPQANLFLSAITPYIYRHKDIPEIQALLIDCFMEFFRRNILQYKQKLPVSFVGSIACFFEKELQEAALRSGLHVEKVIKQPINSLIAYHWT</sequence>
<proteinExistence type="predicted"/>
<dbReference type="CDD" id="cd24079">
    <property type="entry name" value="ASKHA_NBD_PG1100-like"/>
    <property type="match status" value="1"/>
</dbReference>
<evidence type="ECO:0000313" key="1">
    <source>
        <dbReference type="EMBL" id="MCZ8372852.1"/>
    </source>
</evidence>
<dbReference type="InterPro" id="IPR043129">
    <property type="entry name" value="ATPase_NBD"/>
</dbReference>
<dbReference type="Proteomes" id="UP001141933">
    <property type="component" value="Unassembled WGS sequence"/>
</dbReference>
<dbReference type="RefSeq" id="WP_269878119.1">
    <property type="nucleotide sequence ID" value="NZ_JAPZVM010000007.1"/>
</dbReference>
<dbReference type="Gene3D" id="1.10.720.160">
    <property type="match status" value="1"/>
</dbReference>
<organism evidence="1 2">
    <name type="scientific">Phocaeicola acetigenes</name>
    <dbReference type="NCBI Taxonomy" id="3016083"/>
    <lineage>
        <taxon>Bacteria</taxon>
        <taxon>Pseudomonadati</taxon>
        <taxon>Bacteroidota</taxon>
        <taxon>Bacteroidia</taxon>
        <taxon>Bacteroidales</taxon>
        <taxon>Bacteroidaceae</taxon>
        <taxon>Phocaeicola</taxon>
    </lineage>
</organism>
<dbReference type="PANTHER" id="PTHR43190">
    <property type="entry name" value="N-ACETYL-D-GLUCOSAMINE KINASE"/>
    <property type="match status" value="1"/>
</dbReference>
<gene>
    <name evidence="1" type="ORF">O6P32_09050</name>
</gene>
<comment type="caution">
    <text evidence="1">The sequence shown here is derived from an EMBL/GenBank/DDBJ whole genome shotgun (WGS) entry which is preliminary data.</text>
</comment>
<dbReference type="SUPFAM" id="SSF53067">
    <property type="entry name" value="Actin-like ATPase domain"/>
    <property type="match status" value="2"/>
</dbReference>
<keyword evidence="2" id="KW-1185">Reference proteome</keyword>
<accession>A0ABT4PIG4</accession>
<reference evidence="1" key="1">
    <citation type="submission" date="2022-12" db="EMBL/GenBank/DDBJ databases">
        <title>Phocaeicola acetigenes sp. nov., isolated feces from a healthy human.</title>
        <authorList>
            <person name="Do H."/>
            <person name="Ha Y.B."/>
            <person name="Kim J.-S."/>
            <person name="Suh M.K."/>
            <person name="Kim H.S."/>
            <person name="Lee J.-S."/>
        </authorList>
    </citation>
    <scope>NUCLEOTIDE SEQUENCE</scope>
    <source>
        <strain evidence="1">KGMB11183</strain>
    </source>
</reference>
<name>A0ABT4PIG4_9BACT</name>
<evidence type="ECO:0000313" key="2">
    <source>
        <dbReference type="Proteomes" id="UP001141933"/>
    </source>
</evidence>
<dbReference type="Gene3D" id="3.30.420.40">
    <property type="match status" value="2"/>
</dbReference>
<dbReference type="EMBL" id="JAPZVM010000007">
    <property type="protein sequence ID" value="MCZ8372852.1"/>
    <property type="molecule type" value="Genomic_DNA"/>
</dbReference>